<evidence type="ECO:0000313" key="2">
    <source>
        <dbReference type="Proteomes" id="UP000214365"/>
    </source>
</evidence>
<keyword evidence="2" id="KW-1185">Reference proteome</keyword>
<dbReference type="Proteomes" id="UP000214365">
    <property type="component" value="Unassembled WGS sequence"/>
</dbReference>
<sequence length="503" mass="59142">MAHQAEKLAWNIVVQNLDYYSLEHPEQPRASNLFFPPPLGAEQSKVVRAFAASFSRTLTEQISLERAKYQESYDPPNEDDLIIDDATARRISPTVAERTYIFHEDMHSTNALSWEPCHHTSGKHTRFDYENWNEHDEDSSEDDDGDHTEDFTFNCKCALPLRERKAHSFLRQYRPNGCYEFYALNEAAYFNIHVVKALLVRGEMEPVLRVCSHPNVDYWKWQNMRECECMDEQLGWDRLYILALRAYLTLNILYRFLPALQSQSQEEVVGGKKEQKYDYRNTELYQRMLYECTREFGDEVASLPHKQFFGIPDEHYHESLYVTRDVAGEWPILAEARVQSGFTKSFKARPRTVEFWEEVFSSPWRVDGRIESSEFPFGCIPFDVFLNCGYYEIKYLPHETEVAEVWSILRTRARLPDEITLLIMEFAGYSGRRRSLPIAHDPLNPANKEELERYLDECWGILVRCGMFAEALGHPIDWEGQVTPMLRMMLTGPNFEMIDIWRY</sequence>
<dbReference type="GeneID" id="31002577"/>
<proteinExistence type="predicted"/>
<protein>
    <submittedName>
        <fullName evidence="1">Uncharacterized protein</fullName>
    </submittedName>
</protein>
<gene>
    <name evidence="1" type="ORF">UA08_02822</name>
</gene>
<dbReference type="EMBL" id="LFMY01000003">
    <property type="protein sequence ID" value="OKL62341.1"/>
    <property type="molecule type" value="Genomic_DNA"/>
</dbReference>
<comment type="caution">
    <text evidence="1">The sequence shown here is derived from an EMBL/GenBank/DDBJ whole genome shotgun (WGS) entry which is preliminary data.</text>
</comment>
<evidence type="ECO:0000313" key="1">
    <source>
        <dbReference type="EMBL" id="OKL62341.1"/>
    </source>
</evidence>
<dbReference type="AlphaFoldDB" id="A0A225AL92"/>
<accession>A0A225AL92</accession>
<name>A0A225AL92_TALAT</name>
<organism evidence="1 2">
    <name type="scientific">Talaromyces atroroseus</name>
    <dbReference type="NCBI Taxonomy" id="1441469"/>
    <lineage>
        <taxon>Eukaryota</taxon>
        <taxon>Fungi</taxon>
        <taxon>Dikarya</taxon>
        <taxon>Ascomycota</taxon>
        <taxon>Pezizomycotina</taxon>
        <taxon>Eurotiomycetes</taxon>
        <taxon>Eurotiomycetidae</taxon>
        <taxon>Eurotiales</taxon>
        <taxon>Trichocomaceae</taxon>
        <taxon>Talaromyces</taxon>
        <taxon>Talaromyces sect. Trachyspermi</taxon>
    </lineage>
</organism>
<reference evidence="1 2" key="1">
    <citation type="submission" date="2015-06" db="EMBL/GenBank/DDBJ databases">
        <title>Talaromyces atroroseus IBT 11181 draft genome.</title>
        <authorList>
            <person name="Rasmussen K.B."/>
            <person name="Rasmussen S."/>
            <person name="Petersen B."/>
            <person name="Sicheritz-Ponten T."/>
            <person name="Mortensen U.H."/>
            <person name="Thrane U."/>
        </authorList>
    </citation>
    <scope>NUCLEOTIDE SEQUENCE [LARGE SCALE GENOMIC DNA]</scope>
    <source>
        <strain evidence="1 2">IBT 11181</strain>
    </source>
</reference>
<dbReference type="RefSeq" id="XP_020122462.1">
    <property type="nucleotide sequence ID" value="XM_020264906.1"/>
</dbReference>
<dbReference type="OrthoDB" id="3204049at2759"/>